<dbReference type="PROSITE" id="PS50262">
    <property type="entry name" value="G_PROTEIN_RECEP_F1_2"/>
    <property type="match status" value="1"/>
</dbReference>
<evidence type="ECO:0000256" key="9">
    <source>
        <dbReference type="ARBA" id="ARBA00023224"/>
    </source>
</evidence>
<dbReference type="OrthoDB" id="5955450at2759"/>
<dbReference type="Pfam" id="PF00001">
    <property type="entry name" value="7tm_1"/>
    <property type="match status" value="1"/>
</dbReference>
<dbReference type="HOGENOM" id="CLU_009579_29_9_1"/>
<feature type="transmembrane region" description="Helical" evidence="10">
    <location>
        <begin position="31"/>
        <end position="56"/>
    </location>
</feature>
<gene>
    <name evidence="13" type="primary">20214546</name>
    <name evidence="12" type="ORF">HELRODRAFT_70948</name>
</gene>
<dbReference type="InterPro" id="IPR017452">
    <property type="entry name" value="GPCR_Rhodpsn_7TM"/>
</dbReference>
<keyword evidence="14" id="KW-1185">Reference proteome</keyword>
<feature type="domain" description="G-protein coupled receptors family 1 profile" evidence="11">
    <location>
        <begin position="11"/>
        <end position="92"/>
    </location>
</feature>
<keyword evidence="5" id="KW-0297">G-protein coupled receptor</keyword>
<evidence type="ECO:0000256" key="6">
    <source>
        <dbReference type="ARBA" id="ARBA00023136"/>
    </source>
</evidence>
<keyword evidence="2" id="KW-1003">Cell membrane</keyword>
<dbReference type="PRINTS" id="PR00664">
    <property type="entry name" value="OCTOPAMINER"/>
</dbReference>
<dbReference type="KEGG" id="hro:HELRODRAFT_70948"/>
<dbReference type="RefSeq" id="XP_009031195.1">
    <property type="nucleotide sequence ID" value="XM_009032947.1"/>
</dbReference>
<evidence type="ECO:0000313" key="13">
    <source>
        <dbReference type="EnsemblMetazoa" id="HelroP70948"/>
    </source>
</evidence>
<proteinExistence type="predicted"/>
<sequence>MTSIIIAAVAGNVLVVISVFTYKPLRSVQNFYIVSLALSDLLIAVVVMPFHVLYGLEGKWSFGQAMCNVWVTCDILMCTASILNLCAIAVDR</sequence>
<keyword evidence="8" id="KW-0325">Glycoprotein</keyword>
<evidence type="ECO:0000256" key="10">
    <source>
        <dbReference type="SAM" id="Phobius"/>
    </source>
</evidence>
<evidence type="ECO:0000256" key="7">
    <source>
        <dbReference type="ARBA" id="ARBA00023170"/>
    </source>
</evidence>
<evidence type="ECO:0000256" key="2">
    <source>
        <dbReference type="ARBA" id="ARBA00022475"/>
    </source>
</evidence>
<dbReference type="EMBL" id="AMQM01002243">
    <property type="status" value="NOT_ANNOTATED_CDS"/>
    <property type="molecule type" value="Genomic_DNA"/>
</dbReference>
<dbReference type="AlphaFoldDB" id="T1G0E8"/>
<keyword evidence="4 10" id="KW-1133">Transmembrane helix</keyword>
<evidence type="ECO:0000313" key="14">
    <source>
        <dbReference type="Proteomes" id="UP000015101"/>
    </source>
</evidence>
<evidence type="ECO:0000313" key="12">
    <source>
        <dbReference type="EMBL" id="ESN90368.1"/>
    </source>
</evidence>
<dbReference type="EnsemblMetazoa" id="HelroT70948">
    <property type="protein sequence ID" value="HelroP70948"/>
    <property type="gene ID" value="HelroG70948"/>
</dbReference>
<dbReference type="PANTHER" id="PTHR24248">
    <property type="entry name" value="ADRENERGIC RECEPTOR-RELATED G-PROTEIN COUPLED RECEPTOR"/>
    <property type="match status" value="1"/>
</dbReference>
<accession>T1G0E8</accession>
<dbReference type="PANTHER" id="PTHR24248:SF174">
    <property type="entry name" value="TYRAMINE_OCTOPAMINE RECEPTOR"/>
    <property type="match status" value="1"/>
</dbReference>
<evidence type="ECO:0000256" key="3">
    <source>
        <dbReference type="ARBA" id="ARBA00022692"/>
    </source>
</evidence>
<dbReference type="SUPFAM" id="SSF81321">
    <property type="entry name" value="Family A G protein-coupled receptor-like"/>
    <property type="match status" value="1"/>
</dbReference>
<dbReference type="Proteomes" id="UP000015101">
    <property type="component" value="Unassembled WGS sequence"/>
</dbReference>
<name>T1G0E8_HELRO</name>
<dbReference type="InterPro" id="IPR000276">
    <property type="entry name" value="GPCR_Rhodpsn"/>
</dbReference>
<dbReference type="GO" id="GO:0005886">
    <property type="term" value="C:plasma membrane"/>
    <property type="evidence" value="ECO:0007669"/>
    <property type="project" value="UniProtKB-SubCell"/>
</dbReference>
<reference evidence="14" key="1">
    <citation type="submission" date="2012-12" db="EMBL/GenBank/DDBJ databases">
        <authorList>
            <person name="Hellsten U."/>
            <person name="Grimwood J."/>
            <person name="Chapman J.A."/>
            <person name="Shapiro H."/>
            <person name="Aerts A."/>
            <person name="Otillar R.P."/>
            <person name="Terry A.Y."/>
            <person name="Boore J.L."/>
            <person name="Simakov O."/>
            <person name="Marletaz F."/>
            <person name="Cho S.-J."/>
            <person name="Edsinger-Gonzales E."/>
            <person name="Havlak P."/>
            <person name="Kuo D.-H."/>
            <person name="Larsson T."/>
            <person name="Lv J."/>
            <person name="Arendt D."/>
            <person name="Savage R."/>
            <person name="Osoegawa K."/>
            <person name="de Jong P."/>
            <person name="Lindberg D.R."/>
            <person name="Seaver E.C."/>
            <person name="Weisblat D.A."/>
            <person name="Putnam N.H."/>
            <person name="Grigoriev I.V."/>
            <person name="Rokhsar D.S."/>
        </authorList>
    </citation>
    <scope>NUCLEOTIDE SEQUENCE</scope>
</reference>
<evidence type="ECO:0000256" key="5">
    <source>
        <dbReference type="ARBA" id="ARBA00023040"/>
    </source>
</evidence>
<organism evidence="13 14">
    <name type="scientific">Helobdella robusta</name>
    <name type="common">Californian leech</name>
    <dbReference type="NCBI Taxonomy" id="6412"/>
    <lineage>
        <taxon>Eukaryota</taxon>
        <taxon>Metazoa</taxon>
        <taxon>Spiralia</taxon>
        <taxon>Lophotrochozoa</taxon>
        <taxon>Annelida</taxon>
        <taxon>Clitellata</taxon>
        <taxon>Hirudinea</taxon>
        <taxon>Rhynchobdellida</taxon>
        <taxon>Glossiphoniidae</taxon>
        <taxon>Helobdella</taxon>
    </lineage>
</organism>
<reference evidence="12 14" key="2">
    <citation type="journal article" date="2013" name="Nature">
        <title>Insights into bilaterian evolution from three spiralian genomes.</title>
        <authorList>
            <person name="Simakov O."/>
            <person name="Marletaz F."/>
            <person name="Cho S.J."/>
            <person name="Edsinger-Gonzales E."/>
            <person name="Havlak P."/>
            <person name="Hellsten U."/>
            <person name="Kuo D.H."/>
            <person name="Larsson T."/>
            <person name="Lv J."/>
            <person name="Arendt D."/>
            <person name="Savage R."/>
            <person name="Osoegawa K."/>
            <person name="de Jong P."/>
            <person name="Grimwood J."/>
            <person name="Chapman J.A."/>
            <person name="Shapiro H."/>
            <person name="Aerts A."/>
            <person name="Otillar R.P."/>
            <person name="Terry A.Y."/>
            <person name="Boore J.L."/>
            <person name="Grigoriev I.V."/>
            <person name="Lindberg D.R."/>
            <person name="Seaver E.C."/>
            <person name="Weisblat D.A."/>
            <person name="Putnam N.H."/>
            <person name="Rokhsar D.S."/>
        </authorList>
    </citation>
    <scope>NUCLEOTIDE SEQUENCE</scope>
</reference>
<evidence type="ECO:0000259" key="11">
    <source>
        <dbReference type="PROSITE" id="PS50262"/>
    </source>
</evidence>
<dbReference type="STRING" id="6412.T1G0E8"/>
<protein>
    <recommendedName>
        <fullName evidence="11">G-protein coupled receptors family 1 profile domain-containing protein</fullName>
    </recommendedName>
</protein>
<reference evidence="13" key="3">
    <citation type="submission" date="2015-06" db="UniProtKB">
        <authorList>
            <consortium name="EnsemblMetazoa"/>
        </authorList>
    </citation>
    <scope>IDENTIFICATION</scope>
</reference>
<evidence type="ECO:0000256" key="8">
    <source>
        <dbReference type="ARBA" id="ARBA00023180"/>
    </source>
</evidence>
<dbReference type="eggNOG" id="KOG3656">
    <property type="taxonomic scope" value="Eukaryota"/>
</dbReference>
<dbReference type="InParanoid" id="T1G0E8"/>
<feature type="transmembrane region" description="Helical" evidence="10">
    <location>
        <begin position="5"/>
        <end position="25"/>
    </location>
</feature>
<keyword evidence="3 10" id="KW-0812">Transmembrane</keyword>
<dbReference type="InterPro" id="IPR002002">
    <property type="entry name" value="Octopmn_rcpt"/>
</dbReference>
<dbReference type="CTD" id="20214546"/>
<keyword evidence="7" id="KW-0675">Receptor</keyword>
<evidence type="ECO:0000256" key="1">
    <source>
        <dbReference type="ARBA" id="ARBA00004651"/>
    </source>
</evidence>
<comment type="subcellular location">
    <subcellularLocation>
        <location evidence="1">Cell membrane</location>
        <topology evidence="1">Multi-pass membrane protein</topology>
    </subcellularLocation>
</comment>
<keyword evidence="9" id="KW-0807">Transducer</keyword>
<dbReference type="EMBL" id="KB097753">
    <property type="protein sequence ID" value="ESN90368.1"/>
    <property type="molecule type" value="Genomic_DNA"/>
</dbReference>
<evidence type="ECO:0000256" key="4">
    <source>
        <dbReference type="ARBA" id="ARBA00022989"/>
    </source>
</evidence>
<dbReference type="GeneID" id="20214546"/>
<dbReference type="PRINTS" id="PR00237">
    <property type="entry name" value="GPCRRHODOPSN"/>
</dbReference>
<dbReference type="OMA" id="WPACLAF"/>
<dbReference type="Gene3D" id="1.20.1070.10">
    <property type="entry name" value="Rhodopsin 7-helix transmembrane proteins"/>
    <property type="match status" value="1"/>
</dbReference>
<dbReference type="GO" id="GO:0004989">
    <property type="term" value="F:octopamine receptor activity"/>
    <property type="evidence" value="ECO:0007669"/>
    <property type="project" value="InterPro"/>
</dbReference>
<keyword evidence="6 10" id="KW-0472">Membrane</keyword>
<feature type="transmembrane region" description="Helical" evidence="10">
    <location>
        <begin position="68"/>
        <end position="90"/>
    </location>
</feature>